<protein>
    <submittedName>
        <fullName evidence="1">Uncharacterized protein</fullName>
    </submittedName>
</protein>
<dbReference type="Proteomes" id="UP000650524">
    <property type="component" value="Unassembled WGS sequence"/>
</dbReference>
<evidence type="ECO:0000313" key="1">
    <source>
        <dbReference type="EMBL" id="MBC8177269.1"/>
    </source>
</evidence>
<feature type="non-terminal residue" evidence="1">
    <location>
        <position position="54"/>
    </location>
</feature>
<evidence type="ECO:0000313" key="2">
    <source>
        <dbReference type="Proteomes" id="UP000650524"/>
    </source>
</evidence>
<organism evidence="1 2">
    <name type="scientific">Candidatus Desulfacyla euxinica</name>
    <dbReference type="NCBI Taxonomy" id="2841693"/>
    <lineage>
        <taxon>Bacteria</taxon>
        <taxon>Deltaproteobacteria</taxon>
        <taxon>Candidatus Desulfacyla</taxon>
    </lineage>
</organism>
<reference evidence="1 2" key="1">
    <citation type="submission" date="2020-08" db="EMBL/GenBank/DDBJ databases">
        <title>Bridging the membrane lipid divide: bacteria of the FCB group superphylum have the potential to synthesize archaeal ether lipids.</title>
        <authorList>
            <person name="Villanueva L."/>
            <person name="Von Meijenfeldt F.A.B."/>
            <person name="Westbye A.B."/>
            <person name="Yadav S."/>
            <person name="Hopmans E.C."/>
            <person name="Dutilh B.E."/>
            <person name="Sinninghe Damste J.S."/>
        </authorList>
    </citation>
    <scope>NUCLEOTIDE SEQUENCE [LARGE SCALE GENOMIC DNA]</scope>
    <source>
        <strain evidence="1">NIOZ-UU27</strain>
    </source>
</reference>
<dbReference type="EMBL" id="JACNJD010000199">
    <property type="protein sequence ID" value="MBC8177269.1"/>
    <property type="molecule type" value="Genomic_DNA"/>
</dbReference>
<gene>
    <name evidence="1" type="ORF">H8E19_07665</name>
</gene>
<dbReference type="AlphaFoldDB" id="A0A8J6N0S9"/>
<name>A0A8J6N0S9_9DELT</name>
<sequence length="54" mass="6409">MKTYDVVPGLEFDEKVDLEKSPAWFLDATHSVPPWTPMFGWFWINFCRHGMQYG</sequence>
<accession>A0A8J6N0S9</accession>
<proteinExistence type="predicted"/>
<comment type="caution">
    <text evidence="1">The sequence shown here is derived from an EMBL/GenBank/DDBJ whole genome shotgun (WGS) entry which is preliminary data.</text>
</comment>